<dbReference type="GeneID" id="54982933"/>
<dbReference type="Proteomes" id="UP000228765">
    <property type="component" value="Segment"/>
</dbReference>
<organism evidence="1 2">
    <name type="scientific">Bordetella phage vB_BbrM_PHB04</name>
    <dbReference type="NCBI Taxonomy" id="2029657"/>
    <lineage>
        <taxon>Viruses</taxon>
        <taxon>Duplodnaviria</taxon>
        <taxon>Heunggongvirae</taxon>
        <taxon>Uroviricota</taxon>
        <taxon>Caudoviricetes</taxon>
        <taxon>Phabquatrovirus</taxon>
        <taxon>Phabquatrovirus PHB04</taxon>
    </lineage>
</organism>
<dbReference type="RefSeq" id="YP_009792725.1">
    <property type="nucleotide sequence ID" value="NC_047861.1"/>
</dbReference>
<reference evidence="1 2" key="1">
    <citation type="submission" date="2017-08" db="EMBL/GenBank/DDBJ databases">
        <title>Complete genome sequence of a novel bacteriophage infecting Bordetella bronchiseptica.</title>
        <authorList>
            <person name="Chen Y."/>
            <person name="Song J."/>
            <person name="Wu B."/>
        </authorList>
    </citation>
    <scope>NUCLEOTIDE SEQUENCE [LARGE SCALE GENOMIC DNA]</scope>
</reference>
<accession>A0A291LAN6</accession>
<name>A0A291LAN6_9CAUD</name>
<proteinExistence type="predicted"/>
<protein>
    <submittedName>
        <fullName evidence="1">Uncharacterized protein</fullName>
    </submittedName>
</protein>
<keyword evidence="2" id="KW-1185">Reference proteome</keyword>
<evidence type="ECO:0000313" key="2">
    <source>
        <dbReference type="Proteomes" id="UP000228765"/>
    </source>
</evidence>
<sequence length="60" mass="6165">MSAAAAPHPIAIAKALERAADYNPALFVPSPKDLARIAELRGVAALIRMAYAAGYAAGKT</sequence>
<dbReference type="EMBL" id="MF663786">
    <property type="protein sequence ID" value="ATI15677.1"/>
    <property type="molecule type" value="Genomic_DNA"/>
</dbReference>
<dbReference type="KEGG" id="vg:54982933"/>
<evidence type="ECO:0000313" key="1">
    <source>
        <dbReference type="EMBL" id="ATI15677.1"/>
    </source>
</evidence>